<dbReference type="Proteomes" id="UP000554482">
    <property type="component" value="Unassembled WGS sequence"/>
</dbReference>
<keyword evidence="3" id="KW-1185">Reference proteome</keyword>
<feature type="region of interest" description="Disordered" evidence="1">
    <location>
        <begin position="234"/>
        <end position="257"/>
    </location>
</feature>
<sequence>MNRSDDGLYHCNYTGAYDATGRRVHMCTFCDEKCYSFKACVAHQATHKQDDGALGKKIEIEGLKEQTVKKNILLDEQLMEQMVKTKLQKEQTMDKMLKMEHPEPEEHTTDEEVDMGPPEEQTMEKRLGMELLKQPIIEKRAKMELRGRYNPYPPSKMSKLPTHASIAFGISQNRYGGSSSSLGDVTKTGVSSCHSAVKNDSNTFSGSMEMAGKKESDKNRPIRILGFTVPETGVLSDDRKNNGVPATSSIKAAEPSQRTPKFNIDLNVIDLSD</sequence>
<evidence type="ECO:0000256" key="1">
    <source>
        <dbReference type="SAM" id="MobiDB-lite"/>
    </source>
</evidence>
<gene>
    <name evidence="2" type="ORF">FRX31_023148</name>
</gene>
<feature type="compositionally biased region" description="Polar residues" evidence="1">
    <location>
        <begin position="244"/>
        <end position="257"/>
    </location>
</feature>
<evidence type="ECO:0000313" key="3">
    <source>
        <dbReference type="Proteomes" id="UP000554482"/>
    </source>
</evidence>
<protein>
    <submittedName>
        <fullName evidence="2">Uncharacterized protein</fullName>
    </submittedName>
</protein>
<dbReference type="EMBL" id="JABWDY010028227">
    <property type="protein sequence ID" value="KAF5187267.1"/>
    <property type="molecule type" value="Genomic_DNA"/>
</dbReference>
<proteinExistence type="predicted"/>
<accession>A0A7J6VR80</accession>
<evidence type="ECO:0000313" key="2">
    <source>
        <dbReference type="EMBL" id="KAF5187267.1"/>
    </source>
</evidence>
<reference evidence="2 3" key="1">
    <citation type="submission" date="2020-06" db="EMBL/GenBank/DDBJ databases">
        <title>Transcriptomic and genomic resources for Thalictrum thalictroides and T. hernandezii: Facilitating candidate gene discovery in an emerging model plant lineage.</title>
        <authorList>
            <person name="Arias T."/>
            <person name="Riano-Pachon D.M."/>
            <person name="Di Stilio V.S."/>
        </authorList>
    </citation>
    <scope>NUCLEOTIDE SEQUENCE [LARGE SCALE GENOMIC DNA]</scope>
    <source>
        <strain evidence="3">cv. WT478/WT964</strain>
        <tissue evidence="2">Leaves</tissue>
    </source>
</reference>
<name>A0A7J6VR80_THATH</name>
<comment type="caution">
    <text evidence="2">The sequence shown here is derived from an EMBL/GenBank/DDBJ whole genome shotgun (WGS) entry which is preliminary data.</text>
</comment>
<dbReference type="AlphaFoldDB" id="A0A7J6VR80"/>
<organism evidence="2 3">
    <name type="scientific">Thalictrum thalictroides</name>
    <name type="common">Rue-anemone</name>
    <name type="synonym">Anemone thalictroides</name>
    <dbReference type="NCBI Taxonomy" id="46969"/>
    <lineage>
        <taxon>Eukaryota</taxon>
        <taxon>Viridiplantae</taxon>
        <taxon>Streptophyta</taxon>
        <taxon>Embryophyta</taxon>
        <taxon>Tracheophyta</taxon>
        <taxon>Spermatophyta</taxon>
        <taxon>Magnoliopsida</taxon>
        <taxon>Ranunculales</taxon>
        <taxon>Ranunculaceae</taxon>
        <taxon>Thalictroideae</taxon>
        <taxon>Thalictrum</taxon>
    </lineage>
</organism>